<dbReference type="SUPFAM" id="SSF100950">
    <property type="entry name" value="NagB/RpiA/CoA transferase-like"/>
    <property type="match status" value="1"/>
</dbReference>
<dbReference type="AlphaFoldDB" id="A0A1S8SC26"/>
<proteinExistence type="predicted"/>
<dbReference type="GO" id="GO:0005829">
    <property type="term" value="C:cytosol"/>
    <property type="evidence" value="ECO:0007669"/>
    <property type="project" value="TreeGrafter"/>
</dbReference>
<dbReference type="EMBL" id="LZZI01000018">
    <property type="protein sequence ID" value="OOM63007.1"/>
    <property type="molecule type" value="Genomic_DNA"/>
</dbReference>
<dbReference type="GO" id="GO:0042802">
    <property type="term" value="F:identical protein binding"/>
    <property type="evidence" value="ECO:0007669"/>
    <property type="project" value="TreeGrafter"/>
</dbReference>
<keyword evidence="1 4" id="KW-0378">Hydrolase</keyword>
<dbReference type="NCBIfam" id="NF007291">
    <property type="entry name" value="PRK09762.1"/>
    <property type="match status" value="1"/>
</dbReference>
<dbReference type="InterPro" id="IPR037171">
    <property type="entry name" value="NagB/RpiA_transferase-like"/>
</dbReference>
<evidence type="ECO:0000259" key="3">
    <source>
        <dbReference type="Pfam" id="PF01182"/>
    </source>
</evidence>
<sequence length="244" mass="27887">MNTTKLGIKFLETNNYEELSRKCAEVMIECLKNKPNALFCIATGESPNLCYEIFVQRVKEEKIDVSKLRLIKLDEWFGIRMDDPATCETFIKRKLLEPLNIPMENYYGFNSNADKEEEECKRISDKLKEEGPIDLCILGLGKNGHLGLNEPGSYLIPHSHTTEIDSKTKTHSMLNKTNVNVSKGITLGIVDIISSKQILFIVSGEEKKEVFNEFLEVKIKTSLPASLLWLHYNTLCIFEKSMIF</sequence>
<accession>A0A1S8SC26</accession>
<evidence type="ECO:0000313" key="5">
    <source>
        <dbReference type="Proteomes" id="UP000190973"/>
    </source>
</evidence>
<dbReference type="InterPro" id="IPR004547">
    <property type="entry name" value="Glucosamine6P_isomerase"/>
</dbReference>
<dbReference type="Pfam" id="PF01182">
    <property type="entry name" value="Glucosamine_iso"/>
    <property type="match status" value="1"/>
</dbReference>
<dbReference type="Proteomes" id="UP000190973">
    <property type="component" value="Unassembled WGS sequence"/>
</dbReference>
<dbReference type="GO" id="GO:0006043">
    <property type="term" value="P:glucosamine catabolic process"/>
    <property type="evidence" value="ECO:0007669"/>
    <property type="project" value="TreeGrafter"/>
</dbReference>
<evidence type="ECO:0000256" key="2">
    <source>
        <dbReference type="ARBA" id="ARBA00023277"/>
    </source>
</evidence>
<protein>
    <submittedName>
        <fullName evidence="4">Glucosamine-6-phosphate deaminase 1</fullName>
        <ecNumber evidence="4">3.5.99.6</ecNumber>
    </submittedName>
</protein>
<dbReference type="GO" id="GO:0004342">
    <property type="term" value="F:glucosamine-6-phosphate deaminase activity"/>
    <property type="evidence" value="ECO:0007669"/>
    <property type="project" value="UniProtKB-EC"/>
</dbReference>
<gene>
    <name evidence="4" type="primary">nagB_2</name>
    <name evidence="4" type="ORF">CLBCK_14760</name>
</gene>
<dbReference type="PROSITE" id="PS01161">
    <property type="entry name" value="GLC_GALNAC_ISOMERASE"/>
    <property type="match status" value="1"/>
</dbReference>
<feature type="domain" description="Glucosamine/galactosamine-6-phosphate isomerase" evidence="3">
    <location>
        <begin position="17"/>
        <end position="228"/>
    </location>
</feature>
<dbReference type="PANTHER" id="PTHR11280">
    <property type="entry name" value="GLUCOSAMINE-6-PHOSPHATE ISOMERASE"/>
    <property type="match status" value="1"/>
</dbReference>
<comment type="caution">
    <text evidence="4">The sequence shown here is derived from an EMBL/GenBank/DDBJ whole genome shotgun (WGS) entry which is preliminary data.</text>
</comment>
<dbReference type="GO" id="GO:0005975">
    <property type="term" value="P:carbohydrate metabolic process"/>
    <property type="evidence" value="ECO:0007669"/>
    <property type="project" value="InterPro"/>
</dbReference>
<reference evidence="4 5" key="1">
    <citation type="submission" date="2016-05" db="EMBL/GenBank/DDBJ databases">
        <title>Microbial solvent formation.</title>
        <authorList>
            <person name="Poehlein A."/>
            <person name="Montoya Solano J.D."/>
            <person name="Flitsch S."/>
            <person name="Krabben P."/>
            <person name="Duerre P."/>
            <person name="Daniel R."/>
        </authorList>
    </citation>
    <scope>NUCLEOTIDE SEQUENCE [LARGE SCALE GENOMIC DNA]</scope>
    <source>
        <strain evidence="4 5">DSM 53</strain>
    </source>
</reference>
<name>A0A1S8SC26_CLOBE</name>
<dbReference type="InterPro" id="IPR018321">
    <property type="entry name" value="Glucosamine6P_isomerase_CS"/>
</dbReference>
<organism evidence="4 5">
    <name type="scientific">Clostridium beijerinckii</name>
    <name type="common">Clostridium MP</name>
    <dbReference type="NCBI Taxonomy" id="1520"/>
    <lineage>
        <taxon>Bacteria</taxon>
        <taxon>Bacillati</taxon>
        <taxon>Bacillota</taxon>
        <taxon>Clostridia</taxon>
        <taxon>Eubacteriales</taxon>
        <taxon>Clostridiaceae</taxon>
        <taxon>Clostridium</taxon>
    </lineage>
</organism>
<dbReference type="EC" id="3.5.99.6" evidence="4"/>
<dbReference type="GO" id="GO:0006046">
    <property type="term" value="P:N-acetylglucosamine catabolic process"/>
    <property type="evidence" value="ECO:0007669"/>
    <property type="project" value="TreeGrafter"/>
</dbReference>
<dbReference type="GO" id="GO:0019262">
    <property type="term" value="P:N-acetylneuraminate catabolic process"/>
    <property type="evidence" value="ECO:0007669"/>
    <property type="project" value="TreeGrafter"/>
</dbReference>
<dbReference type="RefSeq" id="WP_173715096.1">
    <property type="nucleotide sequence ID" value="NZ_JABTAE010000001.1"/>
</dbReference>
<keyword evidence="2" id="KW-0119">Carbohydrate metabolism</keyword>
<dbReference type="InterPro" id="IPR006148">
    <property type="entry name" value="Glc/Gal-6P_isomerase"/>
</dbReference>
<evidence type="ECO:0000313" key="4">
    <source>
        <dbReference type="EMBL" id="OOM63007.1"/>
    </source>
</evidence>
<dbReference type="Gene3D" id="3.40.50.1360">
    <property type="match status" value="1"/>
</dbReference>
<evidence type="ECO:0000256" key="1">
    <source>
        <dbReference type="ARBA" id="ARBA00022801"/>
    </source>
</evidence>
<dbReference type="PANTHER" id="PTHR11280:SF5">
    <property type="entry name" value="GLUCOSAMINE-6-PHOSPHATE ISOMERASE"/>
    <property type="match status" value="1"/>
</dbReference>